<comment type="catalytic activity">
    <reaction evidence="3">
        <text>di-trans,octa-cis-undecaprenyl diphosphate + H2O = di-trans,octa-cis-undecaprenyl phosphate + phosphate + H(+)</text>
        <dbReference type="Rhea" id="RHEA:28094"/>
        <dbReference type="ChEBI" id="CHEBI:15377"/>
        <dbReference type="ChEBI" id="CHEBI:15378"/>
        <dbReference type="ChEBI" id="CHEBI:43474"/>
        <dbReference type="ChEBI" id="CHEBI:58405"/>
        <dbReference type="ChEBI" id="CHEBI:60392"/>
        <dbReference type="EC" id="3.6.1.27"/>
    </reaction>
</comment>
<feature type="domain" description="Phosphatidic acid phosphatase type 2/haloperoxidase" evidence="5">
    <location>
        <begin position="74"/>
        <end position="229"/>
    </location>
</feature>
<accession>A0ABX3KXE9</accession>
<dbReference type="CDD" id="cd01610">
    <property type="entry name" value="PAP2_like"/>
    <property type="match status" value="1"/>
</dbReference>
<dbReference type="InterPro" id="IPR036938">
    <property type="entry name" value="PAP2/HPO_sf"/>
</dbReference>
<evidence type="ECO:0000313" key="6">
    <source>
        <dbReference type="EMBL" id="OOF69786.1"/>
    </source>
</evidence>
<dbReference type="EMBL" id="MLAA01000023">
    <property type="protein sequence ID" value="OOF69786.1"/>
    <property type="molecule type" value="Genomic_DNA"/>
</dbReference>
<proteinExistence type="predicted"/>
<keyword evidence="4" id="KW-1133">Transmembrane helix</keyword>
<feature type="transmembrane region" description="Helical" evidence="4">
    <location>
        <begin position="47"/>
        <end position="65"/>
    </location>
</feature>
<reference evidence="6 7" key="1">
    <citation type="submission" date="2016-10" db="EMBL/GenBank/DDBJ databases">
        <title>Rodentibacter gen. nov. and new species.</title>
        <authorList>
            <person name="Christensen H."/>
        </authorList>
    </citation>
    <scope>NUCLEOTIDE SEQUENCE [LARGE SCALE GENOMIC DNA]</scope>
    <source>
        <strain evidence="6 7">1998236014</strain>
    </source>
</reference>
<feature type="transmembrane region" description="Helical" evidence="4">
    <location>
        <begin position="72"/>
        <end position="89"/>
    </location>
</feature>
<dbReference type="SUPFAM" id="SSF48317">
    <property type="entry name" value="Acid phosphatase/Vanadium-dependent haloperoxidase"/>
    <property type="match status" value="1"/>
</dbReference>
<evidence type="ECO:0000259" key="5">
    <source>
        <dbReference type="SMART" id="SM00014"/>
    </source>
</evidence>
<dbReference type="RefSeq" id="WP_077463190.1">
    <property type="nucleotide sequence ID" value="NZ_MLAA01000023.1"/>
</dbReference>
<dbReference type="Gene3D" id="1.20.144.10">
    <property type="entry name" value="Phosphatidic acid phosphatase type 2/haloperoxidase"/>
    <property type="match status" value="1"/>
</dbReference>
<evidence type="ECO:0000313" key="7">
    <source>
        <dbReference type="Proteomes" id="UP000188820"/>
    </source>
</evidence>
<protein>
    <recommendedName>
        <fullName evidence="1">undecaprenyl-diphosphate phosphatase</fullName>
        <ecNumber evidence="1">3.6.1.27</ecNumber>
    </recommendedName>
    <alternativeName>
        <fullName evidence="2">Undecaprenyl pyrophosphate phosphatase</fullName>
    </alternativeName>
</protein>
<feature type="transmembrane region" description="Helical" evidence="4">
    <location>
        <begin position="154"/>
        <end position="175"/>
    </location>
</feature>
<keyword evidence="4" id="KW-0812">Transmembrane</keyword>
<dbReference type="Proteomes" id="UP000188820">
    <property type="component" value="Unassembled WGS sequence"/>
</dbReference>
<feature type="transmembrane region" description="Helical" evidence="4">
    <location>
        <begin position="187"/>
        <end position="208"/>
    </location>
</feature>
<dbReference type="Pfam" id="PF01569">
    <property type="entry name" value="PAP2"/>
    <property type="match status" value="1"/>
</dbReference>
<name>A0ABX3KXE9_9PAST</name>
<evidence type="ECO:0000256" key="4">
    <source>
        <dbReference type="SAM" id="Phobius"/>
    </source>
</evidence>
<feature type="transmembrane region" description="Helical" evidence="4">
    <location>
        <begin position="214"/>
        <end position="232"/>
    </location>
</feature>
<dbReference type="PANTHER" id="PTHR14969">
    <property type="entry name" value="SPHINGOSINE-1-PHOSPHATE PHOSPHOHYDROLASE"/>
    <property type="match status" value="1"/>
</dbReference>
<sequence>MLKRLSLYTVLLCLVPFFIWGLGYQWNGNKQLIEADFWLYLLTETGSVPYALITCAVLALLFRFLFVDTKQWIIGVCIMALAVIVTQGAKSGLKALFAEPRPFVAYLVEQTQTTVSEFYQAKRDSRAEIVHNFYVEKNDTPIWLRQHYENETGYSFPSGHAIFAATWLMLAVGFTRLLGNRSKKAKLLVGGLSVWALLMLISRIRLGMHYPVDLLAAIIVSLLVHIIFFKIVEKKAIFIKKPSI</sequence>
<keyword evidence="7" id="KW-1185">Reference proteome</keyword>
<evidence type="ECO:0000256" key="2">
    <source>
        <dbReference type="ARBA" id="ARBA00032707"/>
    </source>
</evidence>
<evidence type="ECO:0000256" key="1">
    <source>
        <dbReference type="ARBA" id="ARBA00012374"/>
    </source>
</evidence>
<dbReference type="InterPro" id="IPR000326">
    <property type="entry name" value="PAP2/HPO"/>
</dbReference>
<dbReference type="PANTHER" id="PTHR14969:SF54">
    <property type="entry name" value="PHOSPHATIDYLGLYCEROPHOSPHATASE B"/>
    <property type="match status" value="1"/>
</dbReference>
<dbReference type="SMART" id="SM00014">
    <property type="entry name" value="acidPPc"/>
    <property type="match status" value="1"/>
</dbReference>
<comment type="caution">
    <text evidence="6">The sequence shown here is derived from an EMBL/GenBank/DDBJ whole genome shotgun (WGS) entry which is preliminary data.</text>
</comment>
<evidence type="ECO:0000256" key="3">
    <source>
        <dbReference type="ARBA" id="ARBA00047594"/>
    </source>
</evidence>
<dbReference type="EC" id="3.6.1.27" evidence="1"/>
<gene>
    <name evidence="6" type="ORF">BKG89_05545</name>
</gene>
<feature type="transmembrane region" description="Helical" evidence="4">
    <location>
        <begin position="7"/>
        <end position="27"/>
    </location>
</feature>
<organism evidence="6 7">
    <name type="scientific">Rodentibacter caecimuris</name>
    <dbReference type="NCBI Taxonomy" id="1796644"/>
    <lineage>
        <taxon>Bacteria</taxon>
        <taxon>Pseudomonadati</taxon>
        <taxon>Pseudomonadota</taxon>
        <taxon>Gammaproteobacteria</taxon>
        <taxon>Pasteurellales</taxon>
        <taxon>Pasteurellaceae</taxon>
        <taxon>Rodentibacter</taxon>
    </lineage>
</organism>
<keyword evidence="4" id="KW-0472">Membrane</keyword>